<keyword evidence="7 9" id="KW-0811">Translocation</keyword>
<evidence type="ECO:0000256" key="7">
    <source>
        <dbReference type="ARBA" id="ARBA00023010"/>
    </source>
</evidence>
<keyword evidence="5 9" id="KW-0653">Protein transport</keyword>
<gene>
    <name evidence="9" type="primary">secE</name>
    <name evidence="10" type="ORF">A2682_00145</name>
</gene>
<dbReference type="AlphaFoldDB" id="A0A1G2PIS6"/>
<feature type="transmembrane region" description="Helical" evidence="9">
    <location>
        <begin position="37"/>
        <end position="62"/>
    </location>
</feature>
<evidence type="ECO:0000256" key="3">
    <source>
        <dbReference type="ARBA" id="ARBA00022475"/>
    </source>
</evidence>
<dbReference type="Proteomes" id="UP000178690">
    <property type="component" value="Unassembled WGS sequence"/>
</dbReference>
<dbReference type="PANTHER" id="PTHR33910">
    <property type="entry name" value="PROTEIN TRANSLOCASE SUBUNIT SECE"/>
    <property type="match status" value="1"/>
</dbReference>
<comment type="caution">
    <text evidence="10">The sequence shown here is derived from an EMBL/GenBank/DDBJ whole genome shotgun (WGS) entry which is preliminary data.</text>
</comment>
<dbReference type="NCBIfam" id="TIGR00964">
    <property type="entry name" value="secE_bact"/>
    <property type="match status" value="1"/>
</dbReference>
<keyword evidence="4 9" id="KW-0812">Transmembrane</keyword>
<dbReference type="InterPro" id="IPR001901">
    <property type="entry name" value="Translocase_SecE/Sec61-g"/>
</dbReference>
<dbReference type="PANTHER" id="PTHR33910:SF1">
    <property type="entry name" value="PROTEIN TRANSLOCASE SUBUNIT SECE"/>
    <property type="match status" value="1"/>
</dbReference>
<evidence type="ECO:0000256" key="8">
    <source>
        <dbReference type="ARBA" id="ARBA00023136"/>
    </source>
</evidence>
<comment type="function">
    <text evidence="9">Essential subunit of the Sec protein translocation channel SecYEG. Clamps together the 2 halves of SecY. May contact the channel plug during translocation.</text>
</comment>
<evidence type="ECO:0000256" key="6">
    <source>
        <dbReference type="ARBA" id="ARBA00022989"/>
    </source>
</evidence>
<dbReference type="Gene3D" id="1.20.5.1030">
    <property type="entry name" value="Preprotein translocase secy subunit"/>
    <property type="match status" value="1"/>
</dbReference>
<dbReference type="InterPro" id="IPR005807">
    <property type="entry name" value="SecE_bac"/>
</dbReference>
<dbReference type="GO" id="GO:0043952">
    <property type="term" value="P:protein transport by the Sec complex"/>
    <property type="evidence" value="ECO:0007669"/>
    <property type="project" value="UniProtKB-UniRule"/>
</dbReference>
<name>A0A1G2PIS6_TERXR</name>
<dbReference type="GO" id="GO:0005886">
    <property type="term" value="C:plasma membrane"/>
    <property type="evidence" value="ECO:0007669"/>
    <property type="project" value="UniProtKB-SubCell"/>
</dbReference>
<comment type="subcellular location">
    <subcellularLocation>
        <location evidence="9">Cell membrane</location>
        <topology evidence="9">Single-pass membrane protein</topology>
    </subcellularLocation>
    <subcellularLocation>
        <location evidence="1">Membrane</location>
    </subcellularLocation>
</comment>
<evidence type="ECO:0000256" key="9">
    <source>
        <dbReference type="HAMAP-Rule" id="MF_00422"/>
    </source>
</evidence>
<keyword evidence="8 9" id="KW-0472">Membrane</keyword>
<evidence type="ECO:0000313" key="11">
    <source>
        <dbReference type="Proteomes" id="UP000178690"/>
    </source>
</evidence>
<accession>A0A1G2PIS6</accession>
<dbReference type="PROSITE" id="PS01067">
    <property type="entry name" value="SECE_SEC61G"/>
    <property type="match status" value="1"/>
</dbReference>
<comment type="similarity">
    <text evidence="9">Belongs to the SecE/SEC61-gamma family.</text>
</comment>
<keyword evidence="2 9" id="KW-0813">Transport</keyword>
<evidence type="ECO:0000256" key="5">
    <source>
        <dbReference type="ARBA" id="ARBA00022927"/>
    </source>
</evidence>
<proteinExistence type="inferred from homology"/>
<dbReference type="GO" id="GO:0008320">
    <property type="term" value="F:protein transmembrane transporter activity"/>
    <property type="evidence" value="ECO:0007669"/>
    <property type="project" value="UniProtKB-UniRule"/>
</dbReference>
<dbReference type="STRING" id="1802363.A2682_00145"/>
<dbReference type="GO" id="GO:0006605">
    <property type="term" value="P:protein targeting"/>
    <property type="evidence" value="ECO:0007669"/>
    <property type="project" value="UniProtKB-UniRule"/>
</dbReference>
<reference evidence="10 11" key="1">
    <citation type="journal article" date="2016" name="Nat. Commun.">
        <title>Thousands of microbial genomes shed light on interconnected biogeochemical processes in an aquifer system.</title>
        <authorList>
            <person name="Anantharaman K."/>
            <person name="Brown C.T."/>
            <person name="Hug L.A."/>
            <person name="Sharon I."/>
            <person name="Castelle C.J."/>
            <person name="Probst A.J."/>
            <person name="Thomas B.C."/>
            <person name="Singh A."/>
            <person name="Wilkins M.J."/>
            <person name="Karaoz U."/>
            <person name="Brodie E.L."/>
            <person name="Williams K.H."/>
            <person name="Hubbard S.S."/>
            <person name="Banfield J.F."/>
        </authorList>
    </citation>
    <scope>NUCLEOTIDE SEQUENCE [LARGE SCALE GENOMIC DNA]</scope>
    <source>
        <strain evidence="11">RIFCSPHIGHO2_01_FULL_58_15</strain>
    </source>
</reference>
<dbReference type="GO" id="GO:0009306">
    <property type="term" value="P:protein secretion"/>
    <property type="evidence" value="ECO:0007669"/>
    <property type="project" value="UniProtKB-UniRule"/>
</dbReference>
<evidence type="ECO:0000313" key="10">
    <source>
        <dbReference type="EMBL" id="OHA48235.1"/>
    </source>
</evidence>
<keyword evidence="6 9" id="KW-1133">Transmembrane helix</keyword>
<dbReference type="GO" id="GO:0065002">
    <property type="term" value="P:intracellular protein transmembrane transport"/>
    <property type="evidence" value="ECO:0007669"/>
    <property type="project" value="UniProtKB-UniRule"/>
</dbReference>
<dbReference type="Pfam" id="PF00584">
    <property type="entry name" value="SecE"/>
    <property type="match status" value="1"/>
</dbReference>
<protein>
    <recommendedName>
        <fullName evidence="9">Protein translocase subunit SecE</fullName>
    </recommendedName>
</protein>
<evidence type="ECO:0000256" key="2">
    <source>
        <dbReference type="ARBA" id="ARBA00022448"/>
    </source>
</evidence>
<sequence length="73" mass="8024">MTVIPGAIRGAASGLITYLVEARRELQKVDWPTRAEVIRMTAAVILLSGAVAMLLGGFDFLFERGVFWLLTSR</sequence>
<dbReference type="HAMAP" id="MF_00422">
    <property type="entry name" value="SecE"/>
    <property type="match status" value="1"/>
</dbReference>
<evidence type="ECO:0000256" key="4">
    <source>
        <dbReference type="ARBA" id="ARBA00022692"/>
    </source>
</evidence>
<keyword evidence="3 9" id="KW-1003">Cell membrane</keyword>
<evidence type="ECO:0000256" key="1">
    <source>
        <dbReference type="ARBA" id="ARBA00004370"/>
    </source>
</evidence>
<comment type="subunit">
    <text evidence="9">Component of the Sec protein translocase complex. Heterotrimer consisting of SecY, SecE and SecG subunits. The heterotrimers can form oligomers, although 1 heterotrimer is thought to be able to translocate proteins. Interacts with the ribosome. Interacts with SecDF, and other proteins may be involved. Interacts with SecA.</text>
</comment>
<dbReference type="EMBL" id="MHST01000023">
    <property type="protein sequence ID" value="OHA48235.1"/>
    <property type="molecule type" value="Genomic_DNA"/>
</dbReference>
<dbReference type="InterPro" id="IPR038379">
    <property type="entry name" value="SecE_sf"/>
</dbReference>
<organism evidence="10 11">
    <name type="scientific">Terrybacteria sp. (strain RIFCSPHIGHO2_01_FULL_58_15)</name>
    <dbReference type="NCBI Taxonomy" id="1802363"/>
    <lineage>
        <taxon>Bacteria</taxon>
        <taxon>Candidatus Terryibacteriota</taxon>
    </lineage>
</organism>